<dbReference type="AlphaFoldDB" id="A0AAW0KFA7"/>
<evidence type="ECO:0000256" key="1">
    <source>
        <dbReference type="SAM" id="MobiDB-lite"/>
    </source>
</evidence>
<feature type="region of interest" description="Disordered" evidence="1">
    <location>
        <begin position="512"/>
        <end position="559"/>
    </location>
</feature>
<dbReference type="InterPro" id="IPR021950">
    <property type="entry name" value="Spt20"/>
</dbReference>
<dbReference type="Proteomes" id="UP000237347">
    <property type="component" value="Unassembled WGS sequence"/>
</dbReference>
<proteinExistence type="predicted"/>
<evidence type="ECO:0000259" key="3">
    <source>
        <dbReference type="Pfam" id="PF20474"/>
    </source>
</evidence>
<dbReference type="Pfam" id="PF20474">
    <property type="entry name" value="PHL"/>
    <property type="match status" value="1"/>
</dbReference>
<feature type="compositionally biased region" description="Basic and acidic residues" evidence="1">
    <location>
        <begin position="70"/>
        <end position="80"/>
    </location>
</feature>
<sequence length="745" mass="80768">MGVSFKVSKTGARYRPKPPANDGAGVADDEPESNSKESSRKQQVSKTGARYRPKPPANDGAVVADDEPESNSKESSRKQQGDLLGGGEDVVGVSASFMFREGHPPTAEDEVSFTLNLFTDGYSIGKPLENETAHQATLQDTPKLLHPYDRASENLFSAIESGLLPGDILDDIHCKFVDGTLVCEVRDYRKCAVDQGSGDPSTNGSPVVNKVRLKMSLENVIKDIPLISDNSWTYGDLMEVESRILKALQPRLLLDPTPKLDRLCNNPVPTKHIHENLAAQNLNPTNMVAVRSRSFVPDASVPALPLASHQQRYQMGIGTPRGMQDPGSGPVINSSGASPAGQDMMSYADNVNSSVSVLGKRENQDAQMSPLPNFNKKGRPTPVGLDGMQQQQIGPHIDGLTGSDINWKNSLLQPQVMPRGISYANMPIQKFTHQVFEGALNQDAGTMPFAAGQRGMRHVAKEEPFEIDKFDGSEFNRNKNDMPMVETETSHLESQQSQQRLQYALMRSNIPQMAWNSPGPHVEKDARKEDQLQKRKSVQSPRISAGALAQSPLSSKSGEFSSGSLGPYFGAVSTTVALGATQKEKSANTSAPTVGGNPSMTSSANDSIQRQHQVQAAAKRRSNSLPKTPAMSGVASPASVSNMSVPLNANSPSVGTPPLTDQTMLERFSKIEMVDDQHPIRKPNAYPTQRLAEFLSDISTNEDSKDDADARSLSKSLAGGSMNICKIRIIKILEPGLLYYWLQVI</sequence>
<feature type="compositionally biased region" description="Polar residues" evidence="1">
    <location>
        <begin position="587"/>
        <end position="614"/>
    </location>
</feature>
<feature type="domain" description="PHL" evidence="3">
    <location>
        <begin position="676"/>
        <end position="734"/>
    </location>
</feature>
<dbReference type="GO" id="GO:0003712">
    <property type="term" value="F:transcription coregulator activity"/>
    <property type="evidence" value="ECO:0007669"/>
    <property type="project" value="InterPro"/>
</dbReference>
<feature type="domain" description="Spt20-like SEP" evidence="2">
    <location>
        <begin position="108"/>
        <end position="263"/>
    </location>
</feature>
<dbReference type="GO" id="GO:0000124">
    <property type="term" value="C:SAGA complex"/>
    <property type="evidence" value="ECO:0007669"/>
    <property type="project" value="InterPro"/>
</dbReference>
<keyword evidence="5" id="KW-1185">Reference proteome</keyword>
<organism evidence="4 5">
    <name type="scientific">Quercus suber</name>
    <name type="common">Cork oak</name>
    <dbReference type="NCBI Taxonomy" id="58331"/>
    <lineage>
        <taxon>Eukaryota</taxon>
        <taxon>Viridiplantae</taxon>
        <taxon>Streptophyta</taxon>
        <taxon>Embryophyta</taxon>
        <taxon>Tracheophyta</taxon>
        <taxon>Spermatophyta</taxon>
        <taxon>Magnoliopsida</taxon>
        <taxon>eudicotyledons</taxon>
        <taxon>Gunneridae</taxon>
        <taxon>Pentapetalae</taxon>
        <taxon>rosids</taxon>
        <taxon>fabids</taxon>
        <taxon>Fagales</taxon>
        <taxon>Fagaceae</taxon>
        <taxon>Quercus</taxon>
    </lineage>
</organism>
<reference evidence="4 5" key="1">
    <citation type="journal article" date="2018" name="Sci. Data">
        <title>The draft genome sequence of cork oak.</title>
        <authorList>
            <person name="Ramos A.M."/>
            <person name="Usie A."/>
            <person name="Barbosa P."/>
            <person name="Barros P.M."/>
            <person name="Capote T."/>
            <person name="Chaves I."/>
            <person name="Simoes F."/>
            <person name="Abreu I."/>
            <person name="Carrasquinho I."/>
            <person name="Faro C."/>
            <person name="Guimaraes J.B."/>
            <person name="Mendonca D."/>
            <person name="Nobrega F."/>
            <person name="Rodrigues L."/>
            <person name="Saibo N.J.M."/>
            <person name="Varela M.C."/>
            <person name="Egas C."/>
            <person name="Matos J."/>
            <person name="Miguel C.M."/>
            <person name="Oliveira M.M."/>
            <person name="Ricardo C.P."/>
            <person name="Goncalves S."/>
        </authorList>
    </citation>
    <scope>NUCLEOTIDE SEQUENCE [LARGE SCALE GENOMIC DNA]</scope>
    <source>
        <strain evidence="5">cv. HL8</strain>
    </source>
</reference>
<dbReference type="GO" id="GO:0006357">
    <property type="term" value="P:regulation of transcription by RNA polymerase II"/>
    <property type="evidence" value="ECO:0007669"/>
    <property type="project" value="TreeGrafter"/>
</dbReference>
<feature type="compositionally biased region" description="Basic and acidic residues" evidence="1">
    <location>
        <begin position="521"/>
        <end position="533"/>
    </location>
</feature>
<gene>
    <name evidence="4" type="ORF">CFP56_020246</name>
</gene>
<name>A0AAW0KFA7_QUESU</name>
<dbReference type="EMBL" id="PKMF04000313">
    <property type="protein sequence ID" value="KAK7838115.1"/>
    <property type="molecule type" value="Genomic_DNA"/>
</dbReference>
<feature type="region of interest" description="Disordered" evidence="1">
    <location>
        <begin position="1"/>
        <end position="87"/>
    </location>
</feature>
<dbReference type="Pfam" id="PF12090">
    <property type="entry name" value="Spt20_SEP"/>
    <property type="match status" value="1"/>
</dbReference>
<dbReference type="InterPro" id="IPR046467">
    <property type="entry name" value="PHL_dom"/>
</dbReference>
<protein>
    <submittedName>
        <fullName evidence="4">Uncharacterized protein</fullName>
    </submittedName>
</protein>
<dbReference type="PANTHER" id="PTHR13526">
    <property type="entry name" value="TRANSCRIPTION FACTOR SPT20 HOMOLOG"/>
    <property type="match status" value="1"/>
</dbReference>
<evidence type="ECO:0000313" key="5">
    <source>
        <dbReference type="Proteomes" id="UP000237347"/>
    </source>
</evidence>
<dbReference type="PANTHER" id="PTHR13526:SF8">
    <property type="entry name" value="TRANSCRIPTION FACTOR SPT20 HOMOLOG"/>
    <property type="match status" value="1"/>
</dbReference>
<evidence type="ECO:0000313" key="4">
    <source>
        <dbReference type="EMBL" id="KAK7838115.1"/>
    </source>
</evidence>
<evidence type="ECO:0000259" key="2">
    <source>
        <dbReference type="Pfam" id="PF12090"/>
    </source>
</evidence>
<comment type="caution">
    <text evidence="4">The sequence shown here is derived from an EMBL/GenBank/DDBJ whole genome shotgun (WGS) entry which is preliminary data.</text>
</comment>
<accession>A0AAW0KFA7</accession>
<feature type="region of interest" description="Disordered" evidence="1">
    <location>
        <begin position="583"/>
        <end position="637"/>
    </location>
</feature>
<dbReference type="InterPro" id="IPR046468">
    <property type="entry name" value="Spt20-like_SEP"/>
</dbReference>